<dbReference type="GO" id="GO:0019867">
    <property type="term" value="C:outer membrane"/>
    <property type="evidence" value="ECO:0007669"/>
    <property type="project" value="InterPro"/>
</dbReference>
<dbReference type="AlphaFoldDB" id="W2TL91"/>
<sequence>MHTTRGIEGVGNASETHGGDEATFAAQWSMPLTISGLAGGSATLTPKAGIQYVHLSEGAFTDTGAGAFNLSADGRSADSFQPYFGFAVSQLFTTRSGTEITPELRLGYAYETLSSTRGLNVIAVDGTAFPVTGIAPSRNQLIAGLGVTITAAPNLSFYASYDAILPVGNTRSQTFQAGLRWKF</sequence>
<dbReference type="Gene3D" id="2.40.128.130">
    <property type="entry name" value="Autotransporter beta-domain"/>
    <property type="match status" value="1"/>
</dbReference>
<dbReference type="KEGG" id="nai:NECAME_17616"/>
<dbReference type="InterPro" id="IPR006315">
    <property type="entry name" value="OM_autotransptr_brl_dom"/>
</dbReference>
<reference evidence="3" key="1">
    <citation type="journal article" date="2014" name="Nat. Genet.">
        <title>Genome of the human hookworm Necator americanus.</title>
        <authorList>
            <person name="Tang Y.T."/>
            <person name="Gao X."/>
            <person name="Rosa B.A."/>
            <person name="Abubucker S."/>
            <person name="Hallsworth-Pepin K."/>
            <person name="Martin J."/>
            <person name="Tyagi R."/>
            <person name="Heizer E."/>
            <person name="Zhang X."/>
            <person name="Bhonagiri-Palsikar V."/>
            <person name="Minx P."/>
            <person name="Warren W.C."/>
            <person name="Wang Q."/>
            <person name="Zhan B."/>
            <person name="Hotez P.J."/>
            <person name="Sternberg P.W."/>
            <person name="Dougall A."/>
            <person name="Gaze S.T."/>
            <person name="Mulvenna J."/>
            <person name="Sotillo J."/>
            <person name="Ranganathan S."/>
            <person name="Rabelo E.M."/>
            <person name="Wilson R.K."/>
            <person name="Felgner P.L."/>
            <person name="Bethony J."/>
            <person name="Hawdon J.M."/>
            <person name="Gasser R.B."/>
            <person name="Loukas A."/>
            <person name="Mitreva M."/>
        </authorList>
    </citation>
    <scope>NUCLEOTIDE SEQUENCE [LARGE SCALE GENOMIC DNA]</scope>
</reference>
<dbReference type="NCBIfam" id="TIGR01414">
    <property type="entry name" value="autotrans_barl"/>
    <property type="match status" value="1"/>
</dbReference>
<dbReference type="EMBL" id="KI658356">
    <property type="protein sequence ID" value="ETN82860.1"/>
    <property type="molecule type" value="Genomic_DNA"/>
</dbReference>
<dbReference type="Pfam" id="PF03797">
    <property type="entry name" value="Autotransporter"/>
    <property type="match status" value="1"/>
</dbReference>
<keyword evidence="3" id="KW-1185">Reference proteome</keyword>
<protein>
    <submittedName>
        <fullName evidence="2">Outer membrane insertion signal domain protein</fullName>
    </submittedName>
</protein>
<evidence type="ECO:0000313" key="3">
    <source>
        <dbReference type="Proteomes" id="UP000053676"/>
    </source>
</evidence>
<accession>W2TL91</accession>
<evidence type="ECO:0000313" key="2">
    <source>
        <dbReference type="EMBL" id="ETN82860.1"/>
    </source>
</evidence>
<proteinExistence type="predicted"/>
<dbReference type="SUPFAM" id="SSF103515">
    <property type="entry name" value="Autotransporter"/>
    <property type="match status" value="1"/>
</dbReference>
<feature type="domain" description="Autotransporter" evidence="1">
    <location>
        <begin position="1"/>
        <end position="183"/>
    </location>
</feature>
<dbReference type="InterPro" id="IPR005546">
    <property type="entry name" value="Autotransporte_beta"/>
</dbReference>
<dbReference type="InterPro" id="IPR036709">
    <property type="entry name" value="Autotransporte_beta_dom_sf"/>
</dbReference>
<name>W2TL91_NECAM</name>
<organism evidence="2 3">
    <name type="scientific">Necator americanus</name>
    <name type="common">Human hookworm</name>
    <dbReference type="NCBI Taxonomy" id="51031"/>
    <lineage>
        <taxon>Eukaryota</taxon>
        <taxon>Metazoa</taxon>
        <taxon>Ecdysozoa</taxon>
        <taxon>Nematoda</taxon>
        <taxon>Chromadorea</taxon>
        <taxon>Rhabditida</taxon>
        <taxon>Rhabditina</taxon>
        <taxon>Rhabditomorpha</taxon>
        <taxon>Strongyloidea</taxon>
        <taxon>Ancylostomatidae</taxon>
        <taxon>Bunostominae</taxon>
        <taxon>Necator</taxon>
    </lineage>
</organism>
<gene>
    <name evidence="2" type="ORF">NECAME_17616</name>
</gene>
<dbReference type="PROSITE" id="PS51208">
    <property type="entry name" value="AUTOTRANSPORTER"/>
    <property type="match status" value="1"/>
</dbReference>
<dbReference type="Proteomes" id="UP000053676">
    <property type="component" value="Unassembled WGS sequence"/>
</dbReference>
<evidence type="ECO:0000259" key="1">
    <source>
        <dbReference type="PROSITE" id="PS51208"/>
    </source>
</evidence>